<keyword evidence="2" id="KW-0805">Transcription regulation</keyword>
<feature type="compositionally biased region" description="Basic residues" evidence="6">
    <location>
        <begin position="146"/>
        <end position="155"/>
    </location>
</feature>
<proteinExistence type="predicted"/>
<evidence type="ECO:0000259" key="7">
    <source>
        <dbReference type="Pfam" id="PF00847"/>
    </source>
</evidence>
<evidence type="ECO:0000256" key="6">
    <source>
        <dbReference type="SAM" id="MobiDB-lite"/>
    </source>
</evidence>
<dbReference type="Proteomes" id="UP000041254">
    <property type="component" value="Unassembled WGS sequence"/>
</dbReference>
<name>A0A0G4EEQ1_VITBC</name>
<feature type="compositionally biased region" description="Low complexity" evidence="6">
    <location>
        <begin position="165"/>
        <end position="180"/>
    </location>
</feature>
<feature type="region of interest" description="Disordered" evidence="6">
    <location>
        <begin position="133"/>
        <end position="180"/>
    </location>
</feature>
<protein>
    <recommendedName>
        <fullName evidence="7">AP2/ERF domain-containing protein</fullName>
    </recommendedName>
</protein>
<keyword evidence="3" id="KW-0238">DNA-binding</keyword>
<dbReference type="Pfam" id="PF00847">
    <property type="entry name" value="AP2"/>
    <property type="match status" value="1"/>
</dbReference>
<feature type="region of interest" description="Disordered" evidence="6">
    <location>
        <begin position="324"/>
        <end position="402"/>
    </location>
</feature>
<feature type="region of interest" description="Disordered" evidence="6">
    <location>
        <begin position="428"/>
        <end position="447"/>
    </location>
</feature>
<dbReference type="GO" id="GO:0003677">
    <property type="term" value="F:DNA binding"/>
    <property type="evidence" value="ECO:0007669"/>
    <property type="project" value="UniProtKB-KW"/>
</dbReference>
<evidence type="ECO:0000256" key="2">
    <source>
        <dbReference type="ARBA" id="ARBA00023015"/>
    </source>
</evidence>
<dbReference type="EMBL" id="CDMY01000220">
    <property type="protein sequence ID" value="CEL94486.1"/>
    <property type="molecule type" value="Genomic_DNA"/>
</dbReference>
<evidence type="ECO:0000256" key="5">
    <source>
        <dbReference type="ARBA" id="ARBA00023242"/>
    </source>
</evidence>
<keyword evidence="4" id="KW-0804">Transcription</keyword>
<dbReference type="InterPro" id="IPR001471">
    <property type="entry name" value="AP2/ERF_dom"/>
</dbReference>
<evidence type="ECO:0000313" key="8">
    <source>
        <dbReference type="EMBL" id="CEL94486.1"/>
    </source>
</evidence>
<keyword evidence="9" id="KW-1185">Reference proteome</keyword>
<sequence length="627" mass="66845">MSSLAPGSACGPSRTRSRRPLVPTRYLDFECATAALQEGDDNLKGGGEDEEVVTKEELMAAEAEEEEEGGKSPVRGTDEAKSTIYGVYFHEQKHEWRARYIDGCGDRRMKTFSTNKYGFAEAKRLAESWVKDYGRSLPDPNTSRKANPKRRKHGKSGGASRRSRAALALAAQPPPATTASPEEIARLDEAHKCVKALGLELSADQVEKALREGLDFQILIEQRARGAVKTDLDDTTAPGSSEGSGNTQTDNEMMVENQSNSNDESGGGKEGNGLPPRQRLLPLLKQGSSEGLSTIGGRTAALMATETLMSSRSAGAKEDLLMGGAANGRHDHESNSPNVLANAPLLCPSSPPGNTTEDISPSSGMGRLSSAPPLDAVQQHGGGSTNWRCGKGEGEGCGEGEGAGGEEMMCSFKHKWTDLVDNGGVGVPEGGMSPSKLAAADGDGDGSSANPTLYLKVAYMHVDTCKYRYFPLESGRESVGVDAARAFHREVVSRGLVPPPGATKRNKRRRDSLESGHGVRSHRKGRAPPALRRVSSGLTQDGITELDHEMSSSPSHLRQSPRSSKRLRVAQPPHTQPEPLDPVMAAVPPRWRDLIGMCLVVTVSSGGPSATRVTMPPLRPEMVTPVC</sequence>
<reference evidence="8 9" key="1">
    <citation type="submission" date="2014-11" db="EMBL/GenBank/DDBJ databases">
        <authorList>
            <person name="Zhu J."/>
            <person name="Qi W."/>
            <person name="Song R."/>
        </authorList>
    </citation>
    <scope>NUCLEOTIDE SEQUENCE [LARGE SCALE GENOMIC DNA]</scope>
</reference>
<feature type="domain" description="AP2/ERF" evidence="7">
    <location>
        <begin position="84"/>
        <end position="132"/>
    </location>
</feature>
<evidence type="ECO:0000256" key="3">
    <source>
        <dbReference type="ARBA" id="ARBA00023125"/>
    </source>
</evidence>
<dbReference type="AlphaFoldDB" id="A0A0G4EEQ1"/>
<comment type="subcellular location">
    <subcellularLocation>
        <location evidence="1">Nucleus</location>
    </subcellularLocation>
</comment>
<accession>A0A0G4EEQ1</accession>
<dbReference type="OrthoDB" id="366289at2759"/>
<keyword evidence="5" id="KW-0539">Nucleus</keyword>
<dbReference type="GO" id="GO:0003700">
    <property type="term" value="F:DNA-binding transcription factor activity"/>
    <property type="evidence" value="ECO:0007669"/>
    <property type="project" value="InterPro"/>
</dbReference>
<dbReference type="InParanoid" id="A0A0G4EEQ1"/>
<organism evidence="8 9">
    <name type="scientific">Vitrella brassicaformis (strain CCMP3155)</name>
    <dbReference type="NCBI Taxonomy" id="1169540"/>
    <lineage>
        <taxon>Eukaryota</taxon>
        <taxon>Sar</taxon>
        <taxon>Alveolata</taxon>
        <taxon>Colpodellida</taxon>
        <taxon>Vitrellaceae</taxon>
        <taxon>Vitrella</taxon>
    </lineage>
</organism>
<feature type="region of interest" description="Disordered" evidence="6">
    <location>
        <begin position="227"/>
        <end position="279"/>
    </location>
</feature>
<dbReference type="VEuPathDB" id="CryptoDB:Vbra_11577"/>
<feature type="region of interest" description="Disordered" evidence="6">
    <location>
        <begin position="494"/>
        <end position="583"/>
    </location>
</feature>
<evidence type="ECO:0000256" key="4">
    <source>
        <dbReference type="ARBA" id="ARBA00023163"/>
    </source>
</evidence>
<feature type="compositionally biased region" description="Polar residues" evidence="6">
    <location>
        <begin position="237"/>
        <end position="264"/>
    </location>
</feature>
<feature type="compositionally biased region" description="Polar residues" evidence="6">
    <location>
        <begin position="352"/>
        <end position="363"/>
    </location>
</feature>
<dbReference type="GO" id="GO:0005634">
    <property type="term" value="C:nucleus"/>
    <property type="evidence" value="ECO:0007669"/>
    <property type="project" value="UniProtKB-SubCell"/>
</dbReference>
<evidence type="ECO:0000256" key="1">
    <source>
        <dbReference type="ARBA" id="ARBA00004123"/>
    </source>
</evidence>
<feature type="compositionally biased region" description="Polar residues" evidence="6">
    <location>
        <begin position="551"/>
        <end position="562"/>
    </location>
</feature>
<dbReference type="Gene3D" id="1.20.5.2050">
    <property type="match status" value="1"/>
</dbReference>
<gene>
    <name evidence="8" type="ORF">Vbra_11577</name>
</gene>
<evidence type="ECO:0000313" key="9">
    <source>
        <dbReference type="Proteomes" id="UP000041254"/>
    </source>
</evidence>